<gene>
    <name evidence="1" type="ORF">CPB83DRAFT_847574</name>
</gene>
<dbReference type="EMBL" id="MU157832">
    <property type="protein sequence ID" value="KAF9532279.1"/>
    <property type="molecule type" value="Genomic_DNA"/>
</dbReference>
<sequence length="112" mass="12284">MITDLSEPVGLRNISGAVRLVVGFFCLLPSSVSARLLPIGAQNLWALLTGTLGALLETIAKWRAQQNLDRLVEAQSEDSQLDYARTEVALRWGRTLIPGGYQVVSVEGNYQR</sequence>
<evidence type="ECO:0000313" key="1">
    <source>
        <dbReference type="EMBL" id="KAF9532279.1"/>
    </source>
</evidence>
<proteinExistence type="predicted"/>
<name>A0A9P6JTY7_9AGAR</name>
<reference evidence="1" key="1">
    <citation type="submission" date="2020-11" db="EMBL/GenBank/DDBJ databases">
        <authorList>
            <consortium name="DOE Joint Genome Institute"/>
            <person name="Ahrendt S."/>
            <person name="Riley R."/>
            <person name="Andreopoulos W."/>
            <person name="Labutti K."/>
            <person name="Pangilinan J."/>
            <person name="Ruiz-Duenas F.J."/>
            <person name="Barrasa J.M."/>
            <person name="Sanchez-Garcia M."/>
            <person name="Camarero S."/>
            <person name="Miyauchi S."/>
            <person name="Serrano A."/>
            <person name="Linde D."/>
            <person name="Babiker R."/>
            <person name="Drula E."/>
            <person name="Ayuso-Fernandez I."/>
            <person name="Pacheco R."/>
            <person name="Padilla G."/>
            <person name="Ferreira P."/>
            <person name="Barriuso J."/>
            <person name="Kellner H."/>
            <person name="Castanera R."/>
            <person name="Alfaro M."/>
            <person name="Ramirez L."/>
            <person name="Pisabarro A.G."/>
            <person name="Kuo A."/>
            <person name="Tritt A."/>
            <person name="Lipzen A."/>
            <person name="He G."/>
            <person name="Yan M."/>
            <person name="Ng V."/>
            <person name="Cullen D."/>
            <person name="Martin F."/>
            <person name="Rosso M.-N."/>
            <person name="Henrissat B."/>
            <person name="Hibbett D."/>
            <person name="Martinez A.T."/>
            <person name="Grigoriev I.V."/>
        </authorList>
    </citation>
    <scope>NUCLEOTIDE SEQUENCE</scope>
    <source>
        <strain evidence="1">CBS 506.95</strain>
    </source>
</reference>
<accession>A0A9P6JTY7</accession>
<comment type="caution">
    <text evidence="1">The sequence shown here is derived from an EMBL/GenBank/DDBJ whole genome shotgun (WGS) entry which is preliminary data.</text>
</comment>
<keyword evidence="2" id="KW-1185">Reference proteome</keyword>
<dbReference type="AlphaFoldDB" id="A0A9P6JTY7"/>
<organism evidence="1 2">
    <name type="scientific">Crepidotus variabilis</name>
    <dbReference type="NCBI Taxonomy" id="179855"/>
    <lineage>
        <taxon>Eukaryota</taxon>
        <taxon>Fungi</taxon>
        <taxon>Dikarya</taxon>
        <taxon>Basidiomycota</taxon>
        <taxon>Agaricomycotina</taxon>
        <taxon>Agaricomycetes</taxon>
        <taxon>Agaricomycetidae</taxon>
        <taxon>Agaricales</taxon>
        <taxon>Agaricineae</taxon>
        <taxon>Crepidotaceae</taxon>
        <taxon>Crepidotus</taxon>
    </lineage>
</organism>
<evidence type="ECO:0000313" key="2">
    <source>
        <dbReference type="Proteomes" id="UP000807306"/>
    </source>
</evidence>
<dbReference type="Proteomes" id="UP000807306">
    <property type="component" value="Unassembled WGS sequence"/>
</dbReference>
<protein>
    <submittedName>
        <fullName evidence="1">Uncharacterized protein</fullName>
    </submittedName>
</protein>